<dbReference type="STRING" id="69332.A0A388KU31"/>
<dbReference type="InterPro" id="IPR036855">
    <property type="entry name" value="Znf_CCCH_sf"/>
</dbReference>
<feature type="compositionally biased region" description="Basic and acidic residues" evidence="5">
    <location>
        <begin position="292"/>
        <end position="305"/>
    </location>
</feature>
<feature type="zinc finger region" description="C3H1-type" evidence="4">
    <location>
        <begin position="73"/>
        <end position="100"/>
    </location>
</feature>
<comment type="caution">
    <text evidence="7">The sequence shown here is derived from an EMBL/GenBank/DDBJ whole genome shotgun (WGS) entry which is preliminary data.</text>
</comment>
<organism evidence="7 8">
    <name type="scientific">Chara braunii</name>
    <name type="common">Braun's stonewort</name>
    <dbReference type="NCBI Taxonomy" id="69332"/>
    <lineage>
        <taxon>Eukaryota</taxon>
        <taxon>Viridiplantae</taxon>
        <taxon>Streptophyta</taxon>
        <taxon>Charophyceae</taxon>
        <taxon>Charales</taxon>
        <taxon>Characeae</taxon>
        <taxon>Chara</taxon>
    </lineage>
</organism>
<dbReference type="PANTHER" id="PTHR15725">
    <property type="entry name" value="ZN-FINGER, C-X8-C-X5-C-X3-H TYPE-CONTAINING"/>
    <property type="match status" value="1"/>
</dbReference>
<feature type="region of interest" description="Disordered" evidence="5">
    <location>
        <begin position="921"/>
        <end position="1124"/>
    </location>
</feature>
<dbReference type="SMART" id="SM00356">
    <property type="entry name" value="ZnF_C3H1"/>
    <property type="match status" value="3"/>
</dbReference>
<evidence type="ECO:0000256" key="3">
    <source>
        <dbReference type="ARBA" id="ARBA00022833"/>
    </source>
</evidence>
<evidence type="ECO:0000256" key="2">
    <source>
        <dbReference type="ARBA" id="ARBA00022771"/>
    </source>
</evidence>
<dbReference type="PANTHER" id="PTHR15725:SF14">
    <property type="entry name" value="ZINC FINGER CCCH DOMAIN-CONTAINING PROTEIN 11A"/>
    <property type="match status" value="1"/>
</dbReference>
<feature type="compositionally biased region" description="Basic and acidic residues" evidence="5">
    <location>
        <begin position="1082"/>
        <end position="1124"/>
    </location>
</feature>
<feature type="compositionally biased region" description="Polar residues" evidence="5">
    <location>
        <begin position="230"/>
        <end position="244"/>
    </location>
</feature>
<feature type="compositionally biased region" description="Acidic residues" evidence="5">
    <location>
        <begin position="1069"/>
        <end position="1081"/>
    </location>
</feature>
<name>A0A388KU31_CHABU</name>
<feature type="region of interest" description="Disordered" evidence="5">
    <location>
        <begin position="276"/>
        <end position="387"/>
    </location>
</feature>
<protein>
    <recommendedName>
        <fullName evidence="6">C3H1-type domain-containing protein</fullName>
    </recommendedName>
</protein>
<feature type="domain" description="C3H1-type" evidence="6">
    <location>
        <begin position="37"/>
        <end position="63"/>
    </location>
</feature>
<feature type="compositionally biased region" description="Low complexity" evidence="5">
    <location>
        <begin position="108"/>
        <end position="163"/>
    </location>
</feature>
<feature type="domain" description="C3H1-type" evidence="6">
    <location>
        <begin position="73"/>
        <end position="100"/>
    </location>
</feature>
<evidence type="ECO:0000256" key="5">
    <source>
        <dbReference type="SAM" id="MobiDB-lite"/>
    </source>
</evidence>
<evidence type="ECO:0000256" key="4">
    <source>
        <dbReference type="PROSITE-ProRule" id="PRU00723"/>
    </source>
</evidence>
<feature type="region of interest" description="Disordered" evidence="5">
    <location>
        <begin position="707"/>
        <end position="760"/>
    </location>
</feature>
<dbReference type="GO" id="GO:0008270">
    <property type="term" value="F:zinc ion binding"/>
    <property type="evidence" value="ECO:0007669"/>
    <property type="project" value="UniProtKB-KW"/>
</dbReference>
<feature type="region of interest" description="Disordered" evidence="5">
    <location>
        <begin position="403"/>
        <end position="478"/>
    </location>
</feature>
<keyword evidence="2 4" id="KW-0863">Zinc-finger</keyword>
<dbReference type="PROSITE" id="PS50103">
    <property type="entry name" value="ZF_C3H1"/>
    <property type="match status" value="3"/>
</dbReference>
<evidence type="ECO:0000259" key="6">
    <source>
        <dbReference type="PROSITE" id="PS50103"/>
    </source>
</evidence>
<dbReference type="Gene3D" id="4.10.1000.10">
    <property type="entry name" value="Zinc finger, CCCH-type"/>
    <property type="match status" value="2"/>
</dbReference>
<evidence type="ECO:0000256" key="1">
    <source>
        <dbReference type="ARBA" id="ARBA00022723"/>
    </source>
</evidence>
<proteinExistence type="predicted"/>
<feature type="compositionally biased region" description="Basic and acidic residues" evidence="5">
    <location>
        <begin position="992"/>
        <end position="1004"/>
    </location>
</feature>
<feature type="compositionally biased region" description="Low complexity" evidence="5">
    <location>
        <begin position="197"/>
        <end position="220"/>
    </location>
</feature>
<dbReference type="Proteomes" id="UP000265515">
    <property type="component" value="Unassembled WGS sequence"/>
</dbReference>
<feature type="compositionally biased region" description="Polar residues" evidence="5">
    <location>
        <begin position="168"/>
        <end position="178"/>
    </location>
</feature>
<keyword evidence="8" id="KW-1185">Reference proteome</keyword>
<feature type="region of interest" description="Disordered" evidence="5">
    <location>
        <begin position="880"/>
        <end position="900"/>
    </location>
</feature>
<evidence type="ECO:0000313" key="8">
    <source>
        <dbReference type="Proteomes" id="UP000265515"/>
    </source>
</evidence>
<feature type="compositionally biased region" description="Low complexity" evidence="5">
    <location>
        <begin position="375"/>
        <end position="384"/>
    </location>
</feature>
<dbReference type="InterPro" id="IPR000571">
    <property type="entry name" value="Znf_CCCH"/>
</dbReference>
<reference evidence="7 8" key="1">
    <citation type="journal article" date="2018" name="Cell">
        <title>The Chara Genome: Secondary Complexity and Implications for Plant Terrestrialization.</title>
        <authorList>
            <person name="Nishiyama T."/>
            <person name="Sakayama H."/>
            <person name="Vries J.D."/>
            <person name="Buschmann H."/>
            <person name="Saint-Marcoux D."/>
            <person name="Ullrich K.K."/>
            <person name="Haas F.B."/>
            <person name="Vanderstraeten L."/>
            <person name="Becker D."/>
            <person name="Lang D."/>
            <person name="Vosolsobe S."/>
            <person name="Rombauts S."/>
            <person name="Wilhelmsson P.K.I."/>
            <person name="Janitza P."/>
            <person name="Kern R."/>
            <person name="Heyl A."/>
            <person name="Rumpler F."/>
            <person name="Villalobos L.I.A.C."/>
            <person name="Clay J.M."/>
            <person name="Skokan R."/>
            <person name="Toyoda A."/>
            <person name="Suzuki Y."/>
            <person name="Kagoshima H."/>
            <person name="Schijlen E."/>
            <person name="Tajeshwar N."/>
            <person name="Catarino B."/>
            <person name="Hetherington A.J."/>
            <person name="Saltykova A."/>
            <person name="Bonnot C."/>
            <person name="Breuninger H."/>
            <person name="Symeonidi A."/>
            <person name="Radhakrishnan G.V."/>
            <person name="Van Nieuwerburgh F."/>
            <person name="Deforce D."/>
            <person name="Chang C."/>
            <person name="Karol K.G."/>
            <person name="Hedrich R."/>
            <person name="Ulvskov P."/>
            <person name="Glockner G."/>
            <person name="Delwiche C.F."/>
            <person name="Petrasek J."/>
            <person name="Van de Peer Y."/>
            <person name="Friml J."/>
            <person name="Beilby M."/>
            <person name="Dolan L."/>
            <person name="Kohara Y."/>
            <person name="Sugano S."/>
            <person name="Fujiyama A."/>
            <person name="Delaux P.-M."/>
            <person name="Quint M."/>
            <person name="TheiBen G."/>
            <person name="Hagemann M."/>
            <person name="Harholt J."/>
            <person name="Dunand C."/>
            <person name="Zachgo S."/>
            <person name="Langdale J."/>
            <person name="Maumus F."/>
            <person name="Straeten D.V.D."/>
            <person name="Gould S.B."/>
            <person name="Rensing S.A."/>
        </authorList>
    </citation>
    <scope>NUCLEOTIDE SEQUENCE [LARGE SCALE GENOMIC DNA]</scope>
    <source>
        <strain evidence="7 8">S276</strain>
    </source>
</reference>
<dbReference type="InterPro" id="IPR041686">
    <property type="entry name" value="Znf-CCCH_3"/>
</dbReference>
<feature type="compositionally biased region" description="Basic and acidic residues" evidence="5">
    <location>
        <begin position="613"/>
        <end position="625"/>
    </location>
</feature>
<dbReference type="Gramene" id="GBG73574">
    <property type="protein sequence ID" value="GBG73574"/>
    <property type="gene ID" value="CBR_g16918"/>
</dbReference>
<feature type="compositionally biased region" description="Polar residues" evidence="5">
    <location>
        <begin position="344"/>
        <end position="355"/>
    </location>
</feature>
<feature type="zinc finger region" description="C3H1-type" evidence="4">
    <location>
        <begin position="6"/>
        <end position="35"/>
    </location>
</feature>
<feature type="compositionally biased region" description="Low complexity" evidence="5">
    <location>
        <begin position="313"/>
        <end position="331"/>
    </location>
</feature>
<feature type="compositionally biased region" description="Acidic residues" evidence="5">
    <location>
        <begin position="1198"/>
        <end position="1207"/>
    </location>
</feature>
<feature type="region of interest" description="Disordered" evidence="5">
    <location>
        <begin position="603"/>
        <end position="641"/>
    </location>
</feature>
<feature type="compositionally biased region" description="Low complexity" evidence="5">
    <location>
        <begin position="956"/>
        <end position="965"/>
    </location>
</feature>
<keyword evidence="1 4" id="KW-0479">Metal-binding</keyword>
<dbReference type="AlphaFoldDB" id="A0A388KU31"/>
<sequence length="1217" mass="133076">MDEAAIKKQTDCLYYIASPLACTKGDKCEFRHSDYARLNPTECRYWLTTGCTRINCPFRHPPLDGRSVPSLPNRAQTPCIFFAQGACMKGDKCPFLHLPLGPAETEKQQQQPAFQLSSQPQQQQPTFQISSQPQQQQPTFQISSQPQQQQPTFQVSSQPQQQQEKLQHSPSWQHDQALQQQFKPSQQEKQHPLAGKQQQQQQHPVPQRQQQLEQQQQQQQRPRHFQPEQKSQQHARAVVGTQSGPAPLSKNVHHQVYMTNQQSASVNDVLGPSKRARVPQVSTAVGTDDVLDERQHQERVGRRPQDGGAVECQQQQQHEYYHQQKQAYQQQGSSRTESARTPMARQQRTWGLNQSPREEGEVGFEDSDSMHARPARSTRPTSSRIEVYVPPKGRRWVVDEAVDDEHHTSSPRLPAGEHSRNAVSQQRSAGNLPRGKESSVSRQSSRPGEKLRSAVSSESLQRDVNGPRSLYGKRRSGSELTEYELSKEELNCITGRESRTREGNLERGRGAVGQKYEQGHQRWPLKVNGPRVDDAPRSVDGVGGLEGGPSRVAHKHISHSKRHVDSVVCREHVSSTSLAFHVLQGKMNPSGPVKGDEVISGIGGHRGASSGRAYDEGQATEKEAGADLQGYSRQSRDRPAAGVDVSLDNQLESRGGRHRDTGLRVGGRAIGVDSSTWDGGQITVQAHLQGGAGNRRVGMTGVRTSSPALGRVQQQPERRQEQEHVQVHKTTEPLGRTTDIRSSQTNARMSGRGDAPLPPAPVRRVFNGVGVAVGPVSSDLSVGRGGPPVPGGFRGGRDEGWNPNGATHGGAGAGMGVRFGGLIGPPLQLLGRGRDMESERLQRMAGAIVHDGGAIGRGSILGGHFNVNVVMPHLLPPANTMPSPQPPAAVGRGIGTPEQAANFDAPKSLAQILAQKHAKKAEQLGANAKQQSNDASKTGKPKLVLRRQPILDSGIPSSAPAAVSASEEREKPELSQLPAAPQGSRPVKLKRTRDAEQLRNDKAEQSPQSMAPVTQRRKVLKRPVIGPAADGGAVSSNAPDNSVMADEDKAHMEDSAEELPEDRKHILEEEGNGILEEENDDSRELKEKLGREKRLFGDEKQRDVDAGGEKRLLDEEEHRDSEVYVTSDHSDMQEMVDYGSGLQISMNDGSEVESKEGLLSEMHEDDRTGGDLPRGDPAEADLAQDAGIDGTKEPGFMETDDGEEEDEFAKQLGGLFS</sequence>
<evidence type="ECO:0000313" key="7">
    <source>
        <dbReference type="EMBL" id="GBG73574.1"/>
    </source>
</evidence>
<accession>A0A388KU31</accession>
<dbReference type="EMBL" id="BFEA01000186">
    <property type="protein sequence ID" value="GBG73574.1"/>
    <property type="molecule type" value="Genomic_DNA"/>
</dbReference>
<feature type="compositionally biased region" description="Basic and acidic residues" evidence="5">
    <location>
        <begin position="716"/>
        <end position="731"/>
    </location>
</feature>
<dbReference type="Pfam" id="PF15663">
    <property type="entry name" value="zf-CCCH_3"/>
    <property type="match status" value="1"/>
</dbReference>
<keyword evidence="3 4" id="KW-0862">Zinc</keyword>
<feature type="compositionally biased region" description="Basic and acidic residues" evidence="5">
    <location>
        <begin position="1152"/>
        <end position="1177"/>
    </location>
</feature>
<feature type="region of interest" description="Disordered" evidence="5">
    <location>
        <begin position="105"/>
        <end position="249"/>
    </location>
</feature>
<feature type="domain" description="C3H1-type" evidence="6">
    <location>
        <begin position="6"/>
        <end position="35"/>
    </location>
</feature>
<gene>
    <name evidence="7" type="ORF">CBR_g16918</name>
</gene>
<feature type="zinc finger region" description="C3H1-type" evidence="4">
    <location>
        <begin position="37"/>
        <end position="63"/>
    </location>
</feature>
<dbReference type="OrthoDB" id="5395350at2759"/>
<feature type="region of interest" description="Disordered" evidence="5">
    <location>
        <begin position="1142"/>
        <end position="1217"/>
    </location>
</feature>
<dbReference type="Pfam" id="PF00642">
    <property type="entry name" value="zf-CCCH"/>
    <property type="match status" value="1"/>
</dbReference>
<dbReference type="SUPFAM" id="SSF90229">
    <property type="entry name" value="CCCH zinc finger"/>
    <property type="match status" value="1"/>
</dbReference>